<dbReference type="InterPro" id="IPR002136">
    <property type="entry name" value="Ribosomal_uL4"/>
</dbReference>
<protein>
    <recommendedName>
        <fullName evidence="7 8">Large ribosomal subunit protein uL4c</fullName>
    </recommendedName>
</protein>
<feature type="compositionally biased region" description="Basic residues" evidence="9">
    <location>
        <begin position="65"/>
        <end position="76"/>
    </location>
</feature>
<evidence type="ECO:0000256" key="1">
    <source>
        <dbReference type="ARBA" id="ARBA00004083"/>
    </source>
</evidence>
<gene>
    <name evidence="8 10" type="primary">rpl4</name>
</gene>
<comment type="subunit">
    <text evidence="8">Part of the 50S ribosomal subunit.</text>
</comment>
<geneLocation type="chloroplast" evidence="10"/>
<reference evidence="10" key="1">
    <citation type="journal article" date="2023" name="J. Phycol.">
        <title>Gene-rich plastid genomes of two parasitic red algal species, Laurencia australis and L. verruciformis (Rhodomelaceae, Ceramiales), and a taxonomic revision of Janczewskia.</title>
        <authorList>
            <person name="Preuss M."/>
            <person name="Diaz-Tapia P."/>
            <person name="Verbruggen H."/>
            <person name="Zuccarello G.C."/>
        </authorList>
    </citation>
    <scope>NUCLEOTIDE SEQUENCE</scope>
    <source>
        <strain evidence="10">B2H</strain>
    </source>
</reference>
<keyword evidence="6 8" id="KW-0687">Ribonucleoprotein</keyword>
<evidence type="ECO:0000256" key="7">
    <source>
        <dbReference type="ARBA" id="ARBA00035208"/>
    </source>
</evidence>
<name>A0AA51NFL1_9FLOR</name>
<dbReference type="GO" id="GO:1990904">
    <property type="term" value="C:ribonucleoprotein complex"/>
    <property type="evidence" value="ECO:0007669"/>
    <property type="project" value="UniProtKB-KW"/>
</dbReference>
<sequence length="214" mass="24427">MTIIKTITYKVENEGNEINSETIRLKINEDKKKQMYCIHRSLKNQLTNSRTRNANTKTRSEVRGGGKKPWKQKGTGRARVGSIRSPLWKGGGVIFGPKKAIYRSKINKKEKDLAISTLLYNKLSKTKIVDCLLIATEKPKTKIALEILNNINININKYKNILIIVEKKTKLIYLSFRNISNIELIEAKNLNILSLLKAEIIVITRPSLNIINIK</sequence>
<dbReference type="HAMAP" id="MF_01328_B">
    <property type="entry name" value="Ribosomal_uL4_B"/>
    <property type="match status" value="1"/>
</dbReference>
<dbReference type="InterPro" id="IPR013005">
    <property type="entry name" value="Ribosomal_uL4-like"/>
</dbReference>
<organism evidence="10">
    <name type="scientific">Corynecladia elata</name>
    <dbReference type="NCBI Taxonomy" id="3101723"/>
    <lineage>
        <taxon>Eukaryota</taxon>
        <taxon>Rhodophyta</taxon>
        <taxon>Florideophyceae</taxon>
        <taxon>Rhodymeniophycidae</taxon>
        <taxon>Ceramiales</taxon>
        <taxon>Rhodomelaceae</taxon>
        <taxon>Laurencieae</taxon>
        <taxon>Corynecladia</taxon>
    </lineage>
</organism>
<dbReference type="EMBL" id="OQ908872">
    <property type="protein sequence ID" value="WMP12729.1"/>
    <property type="molecule type" value="Genomic_DNA"/>
</dbReference>
<dbReference type="GO" id="GO:0009507">
    <property type="term" value="C:chloroplast"/>
    <property type="evidence" value="ECO:0007669"/>
    <property type="project" value="UniProtKB-SubCell"/>
</dbReference>
<feature type="region of interest" description="Disordered" evidence="9">
    <location>
        <begin position="47"/>
        <end position="76"/>
    </location>
</feature>
<evidence type="ECO:0000256" key="2">
    <source>
        <dbReference type="ARBA" id="ARBA00010528"/>
    </source>
</evidence>
<dbReference type="GO" id="GO:0005840">
    <property type="term" value="C:ribosome"/>
    <property type="evidence" value="ECO:0007669"/>
    <property type="project" value="UniProtKB-KW"/>
</dbReference>
<accession>A0AA51NFL1</accession>
<keyword evidence="5 8" id="KW-0689">Ribosomal protein</keyword>
<dbReference type="NCBIfam" id="TIGR03953">
    <property type="entry name" value="rplD_bact"/>
    <property type="match status" value="1"/>
</dbReference>
<evidence type="ECO:0000256" key="3">
    <source>
        <dbReference type="ARBA" id="ARBA00022730"/>
    </source>
</evidence>
<comment type="function">
    <text evidence="1 8">Probably binds the 23S rRNA.</text>
</comment>
<dbReference type="GeneID" id="84880703"/>
<feature type="compositionally biased region" description="Polar residues" evidence="9">
    <location>
        <begin position="47"/>
        <end position="57"/>
    </location>
</feature>
<evidence type="ECO:0000256" key="5">
    <source>
        <dbReference type="ARBA" id="ARBA00022980"/>
    </source>
</evidence>
<dbReference type="AlphaFoldDB" id="A0AA51NFL1"/>
<dbReference type="PANTHER" id="PTHR10746">
    <property type="entry name" value="50S RIBOSOMAL PROTEIN L4"/>
    <property type="match status" value="1"/>
</dbReference>
<dbReference type="GO" id="GO:0019843">
    <property type="term" value="F:rRNA binding"/>
    <property type="evidence" value="ECO:0007669"/>
    <property type="project" value="UniProtKB-UniRule"/>
</dbReference>
<keyword evidence="4 8" id="KW-0694">RNA-binding</keyword>
<dbReference type="SUPFAM" id="SSF52166">
    <property type="entry name" value="Ribosomal protein L4"/>
    <property type="match status" value="1"/>
</dbReference>
<dbReference type="GO" id="GO:0003735">
    <property type="term" value="F:structural constituent of ribosome"/>
    <property type="evidence" value="ECO:0007669"/>
    <property type="project" value="InterPro"/>
</dbReference>
<evidence type="ECO:0000256" key="4">
    <source>
        <dbReference type="ARBA" id="ARBA00022884"/>
    </source>
</evidence>
<evidence type="ECO:0000256" key="9">
    <source>
        <dbReference type="SAM" id="MobiDB-lite"/>
    </source>
</evidence>
<proteinExistence type="inferred from homology"/>
<dbReference type="GO" id="GO:0006412">
    <property type="term" value="P:translation"/>
    <property type="evidence" value="ECO:0007669"/>
    <property type="project" value="UniProtKB-UniRule"/>
</dbReference>
<keyword evidence="10" id="KW-0934">Plastid</keyword>
<comment type="similarity">
    <text evidence="2 8">Belongs to the universal ribosomal protein uL4 family.</text>
</comment>
<dbReference type="RefSeq" id="YP_010951790.1">
    <property type="nucleotide sequence ID" value="NC_082855.1"/>
</dbReference>
<keyword evidence="10" id="KW-0150">Chloroplast</keyword>
<keyword evidence="3 8" id="KW-0699">rRNA-binding</keyword>
<comment type="subcellular location">
    <subcellularLocation>
        <location evidence="8">Plastid</location>
        <location evidence="8">Chloroplast</location>
    </subcellularLocation>
</comment>
<evidence type="ECO:0000313" key="10">
    <source>
        <dbReference type="EMBL" id="WMP12729.1"/>
    </source>
</evidence>
<evidence type="ECO:0000256" key="8">
    <source>
        <dbReference type="HAMAP-Rule" id="MF_01328"/>
    </source>
</evidence>
<dbReference type="Pfam" id="PF00573">
    <property type="entry name" value="Ribosomal_L4"/>
    <property type="match status" value="1"/>
</dbReference>
<dbReference type="PANTHER" id="PTHR10746:SF17">
    <property type="entry name" value="LARGE RIBOSOMAL SUBUNIT PROTEIN UL4C"/>
    <property type="match status" value="1"/>
</dbReference>
<evidence type="ECO:0000256" key="6">
    <source>
        <dbReference type="ARBA" id="ARBA00023274"/>
    </source>
</evidence>
<dbReference type="Gene3D" id="3.40.1370.10">
    <property type="match status" value="1"/>
</dbReference>
<dbReference type="InterPro" id="IPR023574">
    <property type="entry name" value="Ribosomal_uL4_dom_sf"/>
</dbReference>